<dbReference type="Proteomes" id="UP000012960">
    <property type="component" value="Unplaced"/>
</dbReference>
<keyword evidence="2" id="KW-0805">Transcription regulation</keyword>
<evidence type="ECO:0000256" key="3">
    <source>
        <dbReference type="ARBA" id="ARBA00023125"/>
    </source>
</evidence>
<dbReference type="GO" id="GO:0006355">
    <property type="term" value="P:regulation of DNA-templated transcription"/>
    <property type="evidence" value="ECO:0000318"/>
    <property type="project" value="GO_Central"/>
</dbReference>
<organism evidence="8 9">
    <name type="scientific">Musa acuminata subsp. malaccensis</name>
    <name type="common">Wild banana</name>
    <name type="synonym">Musa malaccensis</name>
    <dbReference type="NCBI Taxonomy" id="214687"/>
    <lineage>
        <taxon>Eukaryota</taxon>
        <taxon>Viridiplantae</taxon>
        <taxon>Streptophyta</taxon>
        <taxon>Embryophyta</taxon>
        <taxon>Tracheophyta</taxon>
        <taxon>Spermatophyta</taxon>
        <taxon>Magnoliopsida</taxon>
        <taxon>Liliopsida</taxon>
        <taxon>Zingiberales</taxon>
        <taxon>Musaceae</taxon>
        <taxon>Musa</taxon>
    </lineage>
</organism>
<comment type="subcellular location">
    <subcellularLocation>
        <location evidence="1">Nucleus</location>
    </subcellularLocation>
</comment>
<accession>A0A804IMT5</accession>
<keyword evidence="4" id="KW-0804">Transcription</keyword>
<keyword evidence="3" id="KW-0238">DNA-binding</keyword>
<evidence type="ECO:0000313" key="8">
    <source>
        <dbReference type="EnsemblPlants" id="Ma04_p09340.1"/>
    </source>
</evidence>
<evidence type="ECO:0000313" key="9">
    <source>
        <dbReference type="Proteomes" id="UP000012960"/>
    </source>
</evidence>
<dbReference type="PROSITE" id="PS50811">
    <property type="entry name" value="WRKY"/>
    <property type="match status" value="1"/>
</dbReference>
<reference evidence="8" key="2">
    <citation type="submission" date="2021-05" db="UniProtKB">
        <authorList>
            <consortium name="EnsemblPlants"/>
        </authorList>
    </citation>
    <scope>IDENTIFICATION</scope>
    <source>
        <strain evidence="8">subsp. malaccensis</strain>
    </source>
</reference>
<gene>
    <name evidence="7" type="ORF">GSMUA_114560.1</name>
</gene>
<evidence type="ECO:0000256" key="5">
    <source>
        <dbReference type="ARBA" id="ARBA00023242"/>
    </source>
</evidence>
<dbReference type="EMBL" id="HG996469">
    <property type="protein sequence ID" value="CAG1841661.1"/>
    <property type="molecule type" value="Genomic_DNA"/>
</dbReference>
<dbReference type="GO" id="GO:0005634">
    <property type="term" value="C:nucleus"/>
    <property type="evidence" value="ECO:0000318"/>
    <property type="project" value="GO_Central"/>
</dbReference>
<reference evidence="7" key="1">
    <citation type="submission" date="2021-03" db="EMBL/GenBank/DDBJ databases">
        <authorList>
            <consortium name="Genoscope - CEA"/>
            <person name="William W."/>
        </authorList>
    </citation>
    <scope>NUCLEOTIDE SEQUENCE</scope>
    <source>
        <strain evidence="7">Doubled-haploid Pahang</strain>
    </source>
</reference>
<evidence type="ECO:0000256" key="1">
    <source>
        <dbReference type="ARBA" id="ARBA00004123"/>
    </source>
</evidence>
<dbReference type="InParanoid" id="A0A804IMT5"/>
<dbReference type="InterPro" id="IPR003657">
    <property type="entry name" value="WRKY_dom"/>
</dbReference>
<dbReference type="Gene3D" id="2.20.25.80">
    <property type="entry name" value="WRKY domain"/>
    <property type="match status" value="1"/>
</dbReference>
<dbReference type="FunCoup" id="A0A804IMT5">
    <property type="interactions" value="101"/>
</dbReference>
<dbReference type="InterPro" id="IPR044810">
    <property type="entry name" value="WRKY_plant"/>
</dbReference>
<evidence type="ECO:0000313" key="7">
    <source>
        <dbReference type="EMBL" id="CAG1841661.1"/>
    </source>
</evidence>
<dbReference type="InterPro" id="IPR036576">
    <property type="entry name" value="WRKY_dom_sf"/>
</dbReference>
<dbReference type="PANTHER" id="PTHR31282">
    <property type="entry name" value="WRKY TRANSCRIPTION FACTOR 21-RELATED"/>
    <property type="match status" value="1"/>
</dbReference>
<dbReference type="SUPFAM" id="SSF118290">
    <property type="entry name" value="WRKY DNA-binding domain"/>
    <property type="match status" value="1"/>
</dbReference>
<dbReference type="Gramene" id="Ma04_t09340.1">
    <property type="protein sequence ID" value="Ma04_p09340.1"/>
    <property type="gene ID" value="Ma04_g09340"/>
</dbReference>
<evidence type="ECO:0000259" key="6">
    <source>
        <dbReference type="PROSITE" id="PS50811"/>
    </source>
</evidence>
<sequence>MEEKKTAPRHESAVPSACNHRMAIQDINRAQELLSQLHAVLLQLHPSNGGDMLEEIRKFTSSALSRLQSCVCGSSDASEDSQRDIYVNDTRKSLKRSWSKPETWSIATTSPFDDGHQWRKYGHKTIKNAKYPKNYYRCVFRDKQGCLAKKTVQQEDSYGDPPRFSVQYRAPHTCKTINVAFPSVMESAPKEPSVHASGSRCTLKLQENHLSPLAHAAIEAQDEGLWISDQAQDCELLGSDMVATEPWDLDMFLEDDDGWYNIKDP</sequence>
<evidence type="ECO:0000256" key="4">
    <source>
        <dbReference type="ARBA" id="ARBA00023163"/>
    </source>
</evidence>
<feature type="domain" description="WRKY" evidence="6">
    <location>
        <begin position="107"/>
        <end position="177"/>
    </location>
</feature>
<dbReference type="OMA" id="HTCKTIN"/>
<keyword evidence="5" id="KW-0539">Nucleus</keyword>
<dbReference type="GO" id="GO:0000976">
    <property type="term" value="F:transcription cis-regulatory region binding"/>
    <property type="evidence" value="ECO:0000318"/>
    <property type="project" value="GO_Central"/>
</dbReference>
<protein>
    <submittedName>
        <fullName evidence="7">(wild Malaysian banana) hypothetical protein</fullName>
    </submittedName>
</protein>
<dbReference type="Pfam" id="PF03106">
    <property type="entry name" value="WRKY"/>
    <property type="match status" value="1"/>
</dbReference>
<dbReference type="OrthoDB" id="770297at2759"/>
<evidence type="ECO:0000256" key="2">
    <source>
        <dbReference type="ARBA" id="ARBA00023015"/>
    </source>
</evidence>
<keyword evidence="9" id="KW-1185">Reference proteome</keyword>
<dbReference type="SMART" id="SM00774">
    <property type="entry name" value="WRKY"/>
    <property type="match status" value="1"/>
</dbReference>
<dbReference type="AlphaFoldDB" id="A0A804IMT5"/>
<proteinExistence type="predicted"/>
<dbReference type="GO" id="GO:0003700">
    <property type="term" value="F:DNA-binding transcription factor activity"/>
    <property type="evidence" value="ECO:0000318"/>
    <property type="project" value="GO_Central"/>
</dbReference>
<dbReference type="EnsemblPlants" id="Ma04_t09340.1">
    <property type="protein sequence ID" value="Ma04_p09340.1"/>
    <property type="gene ID" value="Ma04_g09340"/>
</dbReference>
<name>A0A804IMT5_MUSAM</name>